<dbReference type="Gene3D" id="3.30.2320.10">
    <property type="entry name" value="hypothetical protein PF0899 domain"/>
    <property type="match status" value="1"/>
</dbReference>
<dbReference type="Gene3D" id="3.30.2400.10">
    <property type="entry name" value="Major capsid protein gp5"/>
    <property type="match status" value="1"/>
</dbReference>
<evidence type="ECO:0000256" key="2">
    <source>
        <dbReference type="SAM" id="MobiDB-lite"/>
    </source>
</evidence>
<sequence>MKHLHPLETRSALPVDALSIETRNDPPPQGNDADPLAEATRAVTELRAAAEAQQARHQTELRTLTERLAQLETRANRPTSTETTEEPSAERRAFAHYLASGQVTAEEQRALTQSSDVQGGYLAPPELASEIIRDLVEYSPIRSVASVRTTSAPSVIYPTRGDLTNARWLGEGETVTESTITFGQAEVPVRELATFVDISNRLLADAPQAETEVRAALAEDFGKTEATAFLFGTGPRQPAGLMLNTAIPDTPNGHAANLSADALIALLYALPATYRAAGAWAMNGTTLGILRTLKDGQGNYLWQPSYQAGQPETILGRPVVEMVDMPAIAADAFPIIYGDFSGYRIVDRVGVDILVDPFTRRGNGLTRIHANRRVGGGVLQPAKFRKLRMAVS</sequence>
<dbReference type="InterPro" id="IPR024455">
    <property type="entry name" value="Phage_capsid"/>
</dbReference>
<evidence type="ECO:0000256" key="1">
    <source>
        <dbReference type="ARBA" id="ARBA00004328"/>
    </source>
</evidence>
<dbReference type="Proteomes" id="UP000244810">
    <property type="component" value="Unassembled WGS sequence"/>
</dbReference>
<gene>
    <name evidence="4" type="ORF">DDE23_00610</name>
</gene>
<dbReference type="EMBL" id="QDDR01000001">
    <property type="protein sequence ID" value="PVE48942.1"/>
    <property type="molecule type" value="Genomic_DNA"/>
</dbReference>
<dbReference type="RefSeq" id="WP_107749448.1">
    <property type="nucleotide sequence ID" value="NZ_QBKF01000001.1"/>
</dbReference>
<proteinExistence type="predicted"/>
<organism evidence="4 5">
    <name type="scientific">Pararhodobacter aggregans</name>
    <dbReference type="NCBI Taxonomy" id="404875"/>
    <lineage>
        <taxon>Bacteria</taxon>
        <taxon>Pseudomonadati</taxon>
        <taxon>Pseudomonadota</taxon>
        <taxon>Alphaproteobacteria</taxon>
        <taxon>Rhodobacterales</taxon>
        <taxon>Paracoccaceae</taxon>
        <taxon>Pararhodobacter</taxon>
    </lineage>
</organism>
<dbReference type="SUPFAM" id="SSF56563">
    <property type="entry name" value="Major capsid protein gp5"/>
    <property type="match status" value="1"/>
</dbReference>
<evidence type="ECO:0000313" key="4">
    <source>
        <dbReference type="EMBL" id="PVE48942.1"/>
    </source>
</evidence>
<dbReference type="Pfam" id="PF05065">
    <property type="entry name" value="Phage_capsid"/>
    <property type="match status" value="1"/>
</dbReference>
<feature type="region of interest" description="Disordered" evidence="2">
    <location>
        <begin position="1"/>
        <end position="91"/>
    </location>
</feature>
<evidence type="ECO:0000259" key="3">
    <source>
        <dbReference type="Pfam" id="PF05065"/>
    </source>
</evidence>
<keyword evidence="5" id="KW-1185">Reference proteome</keyword>
<dbReference type="AlphaFoldDB" id="A0A2T7UW81"/>
<reference evidence="4 5" key="1">
    <citation type="journal article" date="2011" name="Syst. Appl. Microbiol.">
        <title>Defluviimonas denitrificans gen. nov., sp. nov., and Pararhodobacter aggregans gen. nov., sp. nov., non-phototrophic Rhodobacteraceae from the biofilter of a marine aquaculture.</title>
        <authorList>
            <person name="Foesel B.U."/>
            <person name="Drake H.L."/>
            <person name="Schramm A."/>
        </authorList>
    </citation>
    <scope>NUCLEOTIDE SEQUENCE [LARGE SCALE GENOMIC DNA]</scope>
    <source>
        <strain evidence="4 5">D1-19</strain>
    </source>
</reference>
<feature type="compositionally biased region" description="Low complexity" evidence="2">
    <location>
        <begin position="45"/>
        <end position="56"/>
    </location>
</feature>
<dbReference type="InterPro" id="IPR054612">
    <property type="entry name" value="Phage_capsid-like_C"/>
</dbReference>
<comment type="subcellular location">
    <subcellularLocation>
        <location evidence="1">Virion</location>
    </subcellularLocation>
</comment>
<dbReference type="OrthoDB" id="9786516at2"/>
<dbReference type="NCBIfam" id="TIGR01554">
    <property type="entry name" value="major_cap_HK97"/>
    <property type="match status" value="1"/>
</dbReference>
<evidence type="ECO:0000313" key="5">
    <source>
        <dbReference type="Proteomes" id="UP000244810"/>
    </source>
</evidence>
<name>A0A2T7UW81_9RHOB</name>
<accession>A0A2T7UW81</accession>
<protein>
    <submittedName>
        <fullName evidence="4">Phage major capsid protein</fullName>
    </submittedName>
</protein>
<comment type="caution">
    <text evidence="4">The sequence shown here is derived from an EMBL/GenBank/DDBJ whole genome shotgun (WGS) entry which is preliminary data.</text>
</comment>
<feature type="domain" description="Phage capsid-like C-terminal" evidence="3">
    <location>
        <begin position="119"/>
        <end position="388"/>
    </location>
</feature>